<name>A0A2L0D5J7_9STRE</name>
<reference evidence="2 3" key="2">
    <citation type="submission" date="2018-02" db="EMBL/GenBank/DDBJ databases">
        <title>Whole genome sequencing analysis of Streptococcus pluranimalium isolated from cattle infected mastitis in China.</title>
        <authorList>
            <person name="Zhang J.-R."/>
            <person name="Hu G.-Z."/>
        </authorList>
    </citation>
    <scope>NUCLEOTIDE SEQUENCE [LARGE SCALE GENOMIC DNA]</scope>
    <source>
        <strain evidence="2 3">TH11417</strain>
    </source>
</reference>
<evidence type="ECO:0000256" key="1">
    <source>
        <dbReference type="SAM" id="Phobius"/>
    </source>
</evidence>
<keyword evidence="1" id="KW-0812">Transmembrane</keyword>
<reference evidence="2 3" key="1">
    <citation type="submission" date="2017-12" db="EMBL/GenBank/DDBJ databases">
        <authorList>
            <person name="Hurst M.R.H."/>
        </authorList>
    </citation>
    <scope>NUCLEOTIDE SEQUENCE [LARGE SCALE GENOMIC DNA]</scope>
    <source>
        <strain evidence="2 3">TH11417</strain>
    </source>
</reference>
<keyword evidence="1" id="KW-0472">Membrane</keyword>
<gene>
    <name evidence="2" type="ORF">C0J00_07460</name>
</gene>
<dbReference type="AlphaFoldDB" id="A0A2L0D5J7"/>
<dbReference type="EMBL" id="CP025536">
    <property type="protein sequence ID" value="AUW96964.1"/>
    <property type="molecule type" value="Genomic_DNA"/>
</dbReference>
<dbReference type="Proteomes" id="UP000238956">
    <property type="component" value="Chromosome"/>
</dbReference>
<organism evidence="2 3">
    <name type="scientific">Streptococcus pluranimalium</name>
    <dbReference type="NCBI Taxonomy" id="82348"/>
    <lineage>
        <taxon>Bacteria</taxon>
        <taxon>Bacillati</taxon>
        <taxon>Bacillota</taxon>
        <taxon>Bacilli</taxon>
        <taxon>Lactobacillales</taxon>
        <taxon>Streptococcaceae</taxon>
        <taxon>Streptococcus</taxon>
    </lineage>
</organism>
<dbReference type="OrthoDB" id="2241695at2"/>
<keyword evidence="1" id="KW-1133">Transmembrane helix</keyword>
<dbReference type="GeneID" id="98393744"/>
<evidence type="ECO:0000313" key="3">
    <source>
        <dbReference type="Proteomes" id="UP000238956"/>
    </source>
</evidence>
<dbReference type="InterPro" id="IPR018672">
    <property type="entry name" value="DUF2140"/>
</dbReference>
<dbReference type="Pfam" id="PF09911">
    <property type="entry name" value="DUF2140"/>
    <property type="match status" value="1"/>
</dbReference>
<sequence length="196" mass="22251">MKQNKANLWKYFFLILLAMNMAFVGVIAYRVIQPREQSISKVSSSKEGAAIKAGSFITSREELNNTAAAFLEEYQSKGLQYEFYTTSSQVLFQGTYKLLGYDIPLYVYFEPYVLKNGNVQLEVTSVSAGTLTLPKKEVLTYITNAYDIPKFLEIKPKKSEIILSLKDIKLSNGLYAKATEFNLANDRISFDLFKEP</sequence>
<keyword evidence="3" id="KW-1185">Reference proteome</keyword>
<accession>A0A2L0D5J7</accession>
<feature type="transmembrane region" description="Helical" evidence="1">
    <location>
        <begin position="12"/>
        <end position="32"/>
    </location>
</feature>
<dbReference type="KEGG" id="splr:C0J00_07460"/>
<protein>
    <submittedName>
        <fullName evidence="2">DUF2140 domain-containing protein</fullName>
    </submittedName>
</protein>
<proteinExistence type="predicted"/>
<evidence type="ECO:0000313" key="2">
    <source>
        <dbReference type="EMBL" id="AUW96964.1"/>
    </source>
</evidence>
<dbReference type="RefSeq" id="WP_104968285.1">
    <property type="nucleotide sequence ID" value="NZ_CP025536.1"/>
</dbReference>